<dbReference type="AlphaFoldDB" id="A0A1L3FRF0"/>
<proteinExistence type="predicted"/>
<dbReference type="Proteomes" id="UP000181962">
    <property type="component" value="Chromosome"/>
</dbReference>
<sequence>MLFAANPTPTKPQKAQDNLVEDSWPTWLKIMENGAVGEARTRSFLIDRFWVLERSVDTDGADFLIQRRTTTQRFTDRVPPRVGVIQAKYFQDRRTTHYIPKSYVVDDKGMPLEGFFALLHVGREDDGEMYLLSARQIVNTLSISSTHSPESYVVGTTALQGTFRINARKLALDQIEHSLKSQTYYQSAAFLDKLNIPYRRFSEDDIDFPWTLPLPNPVGEIPKMFVEQKEELRKIVFDMEEVLGAIDAVLTEKDRRRALELMDALRYHVDGYGKITFGGRGDFNWGDFPDALDTHDRWRQGLQTDGLLEPYIAMGDKLQVALVSHTAAHPLTDKGSFLQAIIEYDRDTLNVIELSVKSGTAAEREPEIKTPGHVRMASSLGEWVPRKIKPMDYTIENVWWNVMRYVIEERYPDPHFD</sequence>
<name>A0A1L3FRF0_BRAJP</name>
<organism evidence="1 2">
    <name type="scientific">Bradyrhizobium japonicum</name>
    <dbReference type="NCBI Taxonomy" id="375"/>
    <lineage>
        <taxon>Bacteria</taxon>
        <taxon>Pseudomonadati</taxon>
        <taxon>Pseudomonadota</taxon>
        <taxon>Alphaproteobacteria</taxon>
        <taxon>Hyphomicrobiales</taxon>
        <taxon>Nitrobacteraceae</taxon>
        <taxon>Bradyrhizobium</taxon>
    </lineage>
</organism>
<protein>
    <submittedName>
        <fullName evidence="1">Uncharacterized protein</fullName>
    </submittedName>
</protein>
<dbReference type="EMBL" id="CP017637">
    <property type="protein sequence ID" value="APG15873.1"/>
    <property type="molecule type" value="Genomic_DNA"/>
</dbReference>
<accession>A0A1L3FRF0</accession>
<dbReference type="OrthoDB" id="8245551at2"/>
<evidence type="ECO:0000313" key="2">
    <source>
        <dbReference type="Proteomes" id="UP000181962"/>
    </source>
</evidence>
<reference evidence="1 2" key="1">
    <citation type="submission" date="2016-11" db="EMBL/GenBank/DDBJ databases">
        <title>Complete Genome Sequence of Bradyrhizobium sp. strain J5, an isolated from soybean nodule in Hokkaido.</title>
        <authorList>
            <person name="Kanehara K."/>
        </authorList>
    </citation>
    <scope>NUCLEOTIDE SEQUENCE [LARGE SCALE GENOMIC DNA]</scope>
    <source>
        <strain evidence="1 2">J5</strain>
    </source>
</reference>
<gene>
    <name evidence="1" type="ORF">BKD09_47070</name>
</gene>
<evidence type="ECO:0000313" key="1">
    <source>
        <dbReference type="EMBL" id="APG15873.1"/>
    </source>
</evidence>